<dbReference type="KEGG" id="emc:129330987"/>
<feature type="transmembrane region" description="Helical" evidence="6">
    <location>
        <begin position="141"/>
        <end position="164"/>
    </location>
</feature>
<keyword evidence="8" id="KW-1185">Reference proteome</keyword>
<feature type="transmembrane region" description="Helical" evidence="6">
    <location>
        <begin position="116"/>
        <end position="135"/>
    </location>
</feature>
<dbReference type="GO" id="GO:0012505">
    <property type="term" value="C:endomembrane system"/>
    <property type="evidence" value="ECO:0007669"/>
    <property type="project" value="UniProtKB-SubCell"/>
</dbReference>
<feature type="transmembrane region" description="Helical" evidence="6">
    <location>
        <begin position="77"/>
        <end position="95"/>
    </location>
</feature>
<dbReference type="PANTHER" id="PTHR21324:SF10">
    <property type="entry name" value="DNA DAMAGE-REGULATED AUTOPHAGY MODULATOR PROTEIN 2"/>
    <property type="match status" value="1"/>
</dbReference>
<comment type="subcellular location">
    <subcellularLocation>
        <location evidence="1">Endomembrane system</location>
        <topology evidence="1">Multi-pass membrane protein</topology>
    </subcellularLocation>
</comment>
<proteinExistence type="inferred from homology"/>
<dbReference type="AlphaFoldDB" id="A0AA97L021"/>
<name>A0AA97L021_EUBMA</name>
<evidence type="ECO:0000256" key="4">
    <source>
        <dbReference type="ARBA" id="ARBA00022989"/>
    </source>
</evidence>
<dbReference type="Pfam" id="PF10277">
    <property type="entry name" value="Frag1"/>
    <property type="match status" value="1"/>
</dbReference>
<dbReference type="GeneID" id="129330987"/>
<keyword evidence="3 6" id="KW-0812">Transmembrane</keyword>
<evidence type="ECO:0000313" key="9">
    <source>
        <dbReference type="RefSeq" id="XP_054837270.1"/>
    </source>
</evidence>
<dbReference type="GO" id="GO:0045494">
    <property type="term" value="P:photoreceptor cell maintenance"/>
    <property type="evidence" value="ECO:0007669"/>
    <property type="project" value="TreeGrafter"/>
</dbReference>
<evidence type="ECO:0000256" key="5">
    <source>
        <dbReference type="ARBA" id="ARBA00023136"/>
    </source>
</evidence>
<dbReference type="PANTHER" id="PTHR21324">
    <property type="entry name" value="FASTING-INDUCIBLE INTEGRAL MEMBRANE PROTEIN TM6P1-RELATED"/>
    <property type="match status" value="1"/>
</dbReference>
<evidence type="ECO:0000259" key="7">
    <source>
        <dbReference type="Pfam" id="PF10277"/>
    </source>
</evidence>
<evidence type="ECO:0000256" key="1">
    <source>
        <dbReference type="ARBA" id="ARBA00004127"/>
    </source>
</evidence>
<sequence length="286" mass="32291">MFTKCCIWKYPFANTTTAFGFDMWWFQQGLSILPSALVIWSSASFIFSYVTAVVLHHVDPLVPYISDTGTVPPERCLFGIMLNISALLGIATIYVQYKQVFYLNPEEPTMLKLNKAGFVFGIVSCFGLCIIANFQKSTLTAMHVIGACLTFGVGTFYILIQTILSYKMRPRNKSVFWIRLIVLLWCAASIVSMFISSVILYSGRCGVDLIQKLHWNPDEKGYSIHIMSTVSEWSLAFSVLSFFLTYIRDFQKITLYVVVQLDGHSLNYTNPQLLADEPQLPISGSL</sequence>
<evidence type="ECO:0000313" key="8">
    <source>
        <dbReference type="Proteomes" id="UP001190640"/>
    </source>
</evidence>
<dbReference type="CTD" id="128338"/>
<gene>
    <name evidence="9 10" type="primary">DRAM2</name>
</gene>
<keyword evidence="4 6" id="KW-1133">Transmembrane helix</keyword>
<organism evidence="8 10">
    <name type="scientific">Eublepharis macularius</name>
    <name type="common">Leopard gecko</name>
    <name type="synonym">Cyrtodactylus macularius</name>
    <dbReference type="NCBI Taxonomy" id="481883"/>
    <lineage>
        <taxon>Eukaryota</taxon>
        <taxon>Metazoa</taxon>
        <taxon>Chordata</taxon>
        <taxon>Craniata</taxon>
        <taxon>Vertebrata</taxon>
        <taxon>Euteleostomi</taxon>
        <taxon>Lepidosauria</taxon>
        <taxon>Squamata</taxon>
        <taxon>Bifurcata</taxon>
        <taxon>Gekkota</taxon>
        <taxon>Eublepharidae</taxon>
        <taxon>Eublepharinae</taxon>
        <taxon>Eublepharis</taxon>
    </lineage>
</organism>
<feature type="transmembrane region" description="Helical" evidence="6">
    <location>
        <begin position="176"/>
        <end position="202"/>
    </location>
</feature>
<evidence type="ECO:0000256" key="3">
    <source>
        <dbReference type="ARBA" id="ARBA00022692"/>
    </source>
</evidence>
<dbReference type="RefSeq" id="XP_054837270.1">
    <property type="nucleotide sequence ID" value="XM_054981295.1"/>
</dbReference>
<reference evidence="9 10" key="1">
    <citation type="submission" date="2025-04" db="UniProtKB">
        <authorList>
            <consortium name="RefSeq"/>
        </authorList>
    </citation>
    <scope>IDENTIFICATION</scope>
    <source>
        <tissue evidence="9 10">Blood</tissue>
    </source>
</reference>
<evidence type="ECO:0000256" key="2">
    <source>
        <dbReference type="ARBA" id="ARBA00006565"/>
    </source>
</evidence>
<protein>
    <submittedName>
        <fullName evidence="9 10">DNA damage-regulated autophagy modulator protein 2 isoform X1</fullName>
    </submittedName>
</protein>
<dbReference type="InterPro" id="IPR019402">
    <property type="entry name" value="CWH43_N"/>
</dbReference>
<comment type="similarity">
    <text evidence="2">Belongs to the DRAM/TMEM150 family.</text>
</comment>
<feature type="domain" description="CWH43-like N-terminal" evidence="7">
    <location>
        <begin position="30"/>
        <end position="253"/>
    </location>
</feature>
<accession>A0AA97L021</accession>
<dbReference type="GO" id="GO:0010506">
    <property type="term" value="P:regulation of autophagy"/>
    <property type="evidence" value="ECO:0007669"/>
    <property type="project" value="TreeGrafter"/>
</dbReference>
<keyword evidence="5 6" id="KW-0472">Membrane</keyword>
<feature type="transmembrane region" description="Helical" evidence="6">
    <location>
        <begin position="222"/>
        <end position="247"/>
    </location>
</feature>
<dbReference type="Proteomes" id="UP001190640">
    <property type="component" value="Chromosome 5"/>
</dbReference>
<evidence type="ECO:0000256" key="6">
    <source>
        <dbReference type="SAM" id="Phobius"/>
    </source>
</evidence>
<dbReference type="InterPro" id="IPR050911">
    <property type="entry name" value="DRAM/TMEM150_Autophagy_Mod"/>
</dbReference>
<evidence type="ECO:0000313" key="10">
    <source>
        <dbReference type="RefSeq" id="XP_054837271.1"/>
    </source>
</evidence>
<dbReference type="GO" id="GO:0005764">
    <property type="term" value="C:lysosome"/>
    <property type="evidence" value="ECO:0007669"/>
    <property type="project" value="TreeGrafter"/>
</dbReference>
<dbReference type="RefSeq" id="XP_054837271.1">
    <property type="nucleotide sequence ID" value="XM_054981296.1"/>
</dbReference>
<feature type="transmembrane region" description="Helical" evidence="6">
    <location>
        <begin position="32"/>
        <end position="57"/>
    </location>
</feature>